<dbReference type="GeneID" id="54484897"/>
<dbReference type="Proteomes" id="UP000799437">
    <property type="component" value="Unassembled WGS sequence"/>
</dbReference>
<gene>
    <name evidence="2" type="ORF">EJ05DRAFT_475622</name>
</gene>
<sequence length="89" mass="9967">MARNDKDKPELARTAQDVEAPMHREPEGNIRFGRGGAANHTKRSEEEKRLAKSAHEKNSNELQRVKTGEDNRGLAEKGKDFLGKITGKK</sequence>
<evidence type="ECO:0000313" key="3">
    <source>
        <dbReference type="Proteomes" id="UP000799437"/>
    </source>
</evidence>
<organism evidence="2 3">
    <name type="scientific">Pseudovirgaria hyperparasitica</name>
    <dbReference type="NCBI Taxonomy" id="470096"/>
    <lineage>
        <taxon>Eukaryota</taxon>
        <taxon>Fungi</taxon>
        <taxon>Dikarya</taxon>
        <taxon>Ascomycota</taxon>
        <taxon>Pezizomycotina</taxon>
        <taxon>Dothideomycetes</taxon>
        <taxon>Dothideomycetes incertae sedis</taxon>
        <taxon>Acrospermales</taxon>
        <taxon>Acrospermaceae</taxon>
        <taxon>Pseudovirgaria</taxon>
    </lineage>
</organism>
<dbReference type="AlphaFoldDB" id="A0A6A6W966"/>
<dbReference type="EMBL" id="ML996570">
    <property type="protein sequence ID" value="KAF2759418.1"/>
    <property type="molecule type" value="Genomic_DNA"/>
</dbReference>
<feature type="compositionally biased region" description="Basic and acidic residues" evidence="1">
    <location>
        <begin position="1"/>
        <end position="11"/>
    </location>
</feature>
<name>A0A6A6W966_9PEZI</name>
<feature type="compositionally biased region" description="Basic and acidic residues" evidence="1">
    <location>
        <begin position="42"/>
        <end position="82"/>
    </location>
</feature>
<accession>A0A6A6W966</accession>
<keyword evidence="3" id="KW-1185">Reference proteome</keyword>
<dbReference type="RefSeq" id="XP_033601869.1">
    <property type="nucleotide sequence ID" value="XM_033743843.1"/>
</dbReference>
<evidence type="ECO:0000313" key="2">
    <source>
        <dbReference type="EMBL" id="KAF2759418.1"/>
    </source>
</evidence>
<reference evidence="2" key="1">
    <citation type="journal article" date="2020" name="Stud. Mycol.">
        <title>101 Dothideomycetes genomes: a test case for predicting lifestyles and emergence of pathogens.</title>
        <authorList>
            <person name="Haridas S."/>
            <person name="Albert R."/>
            <person name="Binder M."/>
            <person name="Bloem J."/>
            <person name="Labutti K."/>
            <person name="Salamov A."/>
            <person name="Andreopoulos B."/>
            <person name="Baker S."/>
            <person name="Barry K."/>
            <person name="Bills G."/>
            <person name="Bluhm B."/>
            <person name="Cannon C."/>
            <person name="Castanera R."/>
            <person name="Culley D."/>
            <person name="Daum C."/>
            <person name="Ezra D."/>
            <person name="Gonzalez J."/>
            <person name="Henrissat B."/>
            <person name="Kuo A."/>
            <person name="Liang C."/>
            <person name="Lipzen A."/>
            <person name="Lutzoni F."/>
            <person name="Magnuson J."/>
            <person name="Mondo S."/>
            <person name="Nolan M."/>
            <person name="Ohm R."/>
            <person name="Pangilinan J."/>
            <person name="Park H.-J."/>
            <person name="Ramirez L."/>
            <person name="Alfaro M."/>
            <person name="Sun H."/>
            <person name="Tritt A."/>
            <person name="Yoshinaga Y."/>
            <person name="Zwiers L.-H."/>
            <person name="Turgeon B."/>
            <person name="Goodwin S."/>
            <person name="Spatafora J."/>
            <person name="Crous P."/>
            <person name="Grigoriev I."/>
        </authorList>
    </citation>
    <scope>NUCLEOTIDE SEQUENCE</scope>
    <source>
        <strain evidence="2">CBS 121739</strain>
    </source>
</reference>
<dbReference type="OrthoDB" id="3063476at2759"/>
<proteinExistence type="predicted"/>
<feature type="region of interest" description="Disordered" evidence="1">
    <location>
        <begin position="1"/>
        <end position="89"/>
    </location>
</feature>
<protein>
    <submittedName>
        <fullName evidence="2">Uncharacterized protein</fullName>
    </submittedName>
</protein>
<evidence type="ECO:0000256" key="1">
    <source>
        <dbReference type="SAM" id="MobiDB-lite"/>
    </source>
</evidence>